<reference evidence="3 4" key="1">
    <citation type="journal article" date="2018" name="Mol. Biol. Evol.">
        <title>Broad Genomic Sampling Reveals a Smut Pathogenic Ancestry of the Fungal Clade Ustilaginomycotina.</title>
        <authorList>
            <person name="Kijpornyongpan T."/>
            <person name="Mondo S.J."/>
            <person name="Barry K."/>
            <person name="Sandor L."/>
            <person name="Lee J."/>
            <person name="Lipzen A."/>
            <person name="Pangilinan J."/>
            <person name="LaButti K."/>
            <person name="Hainaut M."/>
            <person name="Henrissat B."/>
            <person name="Grigoriev I.V."/>
            <person name="Spatafora J.W."/>
            <person name="Aime M.C."/>
        </authorList>
    </citation>
    <scope>NUCLEOTIDE SEQUENCE [LARGE SCALE GENOMIC DNA]</scope>
    <source>
        <strain evidence="3 4">MCA 4718</strain>
    </source>
</reference>
<evidence type="ECO:0000313" key="3">
    <source>
        <dbReference type="EMBL" id="PWN23914.1"/>
    </source>
</evidence>
<dbReference type="STRING" id="1684307.A0A316UG83"/>
<feature type="region of interest" description="Disordered" evidence="1">
    <location>
        <begin position="127"/>
        <end position="156"/>
    </location>
</feature>
<dbReference type="EMBL" id="KZ819321">
    <property type="protein sequence ID" value="PWN23914.1"/>
    <property type="molecule type" value="Genomic_DNA"/>
</dbReference>
<sequence length="673" mass="72481">MPRIPHSLAAASTSRAAIATFRQVATTSTRHTSRALRSSARLQQRDDQAGSAVTQGEEGELDPNSLQARMIKALEERYTPPATPPPPRPFAKAAPPPPPTTPALAQEAVSQVVAESLAQAEQVGAAQAAVAADAPPPRQPSTSSLGPSPTDSSSVTAEVHVPALGTFEDGRFLPKTPEGKPWAAQYIRPAHAGTRGGEGAEGSGSPAVYYGKLLQAGASGSSMKSTSQRLKDLGVNPASLPLDDAKAMRAVREGIRRFEKAGRVYGAKYGALQYRTRKLTATEIELFQAEIEAESARSRERRRLEGEEEDQHEGGFSTTMSRNLPDSVDSSRAPGGGGGGRGGGMSVRRWTSIADERIEAARAAGFFKENKLRGKPLLQDIEERNPYIGKEEFLMNRMVKRQGASPPWVELNHTFYTHLDQFRNKIVDSYSRKAVRALTQSGALSSSDGPGTGTSGTDEQRRSYFLSLAKSFRDGGEWQSIERGYHEESIKDMNNTLKRHNFLCPPSARRGMLTREEELQKCYDQSIQVIAQGLEETWEEMTGRKARKGSESAFAPAGAFGSPSSATFDIWGNPIEDDNVNGSAGGRKGWGLGSLFSKADNEGSALERTGSGGGDGEDGIVNKGLADEDGRPRQRGAKDDVTPFLGEGIVKKIKAWLVPARSSSSSRDNEVRR</sequence>
<dbReference type="PANTHER" id="PTHR39394:SF1">
    <property type="entry name" value="DNAJ HOMOLOGUE SUBFAMILY C MEMBER 28 CONSERVED DOMAIN-CONTAINING PROTEIN"/>
    <property type="match status" value="1"/>
</dbReference>
<feature type="compositionally biased region" description="Basic and acidic residues" evidence="1">
    <location>
        <begin position="295"/>
        <end position="305"/>
    </location>
</feature>
<evidence type="ECO:0000259" key="2">
    <source>
        <dbReference type="Pfam" id="PF09350"/>
    </source>
</evidence>
<feature type="compositionally biased region" description="Polar residues" evidence="1">
    <location>
        <begin position="316"/>
        <end position="330"/>
    </location>
</feature>
<dbReference type="RefSeq" id="XP_025351074.1">
    <property type="nucleotide sequence ID" value="XM_025489262.1"/>
</dbReference>
<keyword evidence="4" id="KW-1185">Reference proteome</keyword>
<feature type="region of interest" description="Disordered" evidence="1">
    <location>
        <begin position="295"/>
        <end position="347"/>
    </location>
</feature>
<feature type="region of interest" description="Disordered" evidence="1">
    <location>
        <begin position="601"/>
        <end position="642"/>
    </location>
</feature>
<evidence type="ECO:0000313" key="4">
    <source>
        <dbReference type="Proteomes" id="UP000245942"/>
    </source>
</evidence>
<feature type="domain" description="DnaJ homologue subfamily C member 28 conserved" evidence="2">
    <location>
        <begin position="353"/>
        <end position="423"/>
    </location>
</feature>
<dbReference type="OrthoDB" id="547796at2759"/>
<dbReference type="PANTHER" id="PTHR39394">
    <property type="entry name" value="YALI0E31793P"/>
    <property type="match status" value="1"/>
</dbReference>
<dbReference type="Pfam" id="PF09350">
    <property type="entry name" value="DJC28_CD"/>
    <property type="match status" value="1"/>
</dbReference>
<evidence type="ECO:0000256" key="1">
    <source>
        <dbReference type="SAM" id="MobiDB-lite"/>
    </source>
</evidence>
<protein>
    <recommendedName>
        <fullName evidence="2">DnaJ homologue subfamily C member 28 conserved domain-containing protein</fullName>
    </recommendedName>
</protein>
<feature type="region of interest" description="Disordered" evidence="1">
    <location>
        <begin position="24"/>
        <end position="65"/>
    </location>
</feature>
<proteinExistence type="predicted"/>
<gene>
    <name evidence="3" type="ORF">BCV69DRAFT_13701</name>
</gene>
<dbReference type="GeneID" id="37010996"/>
<name>A0A316UG83_9BASI</name>
<feature type="compositionally biased region" description="Low complexity" evidence="1">
    <location>
        <begin position="140"/>
        <end position="154"/>
    </location>
</feature>
<feature type="compositionally biased region" description="Basic and acidic residues" evidence="1">
    <location>
        <begin position="625"/>
        <end position="641"/>
    </location>
</feature>
<feature type="region of interest" description="Disordered" evidence="1">
    <location>
        <begin position="78"/>
        <end position="108"/>
    </location>
</feature>
<accession>A0A316UG83</accession>
<dbReference type="AlphaFoldDB" id="A0A316UG83"/>
<dbReference type="Proteomes" id="UP000245942">
    <property type="component" value="Unassembled WGS sequence"/>
</dbReference>
<feature type="compositionally biased region" description="Gly residues" evidence="1">
    <location>
        <begin position="334"/>
        <end position="345"/>
    </location>
</feature>
<organism evidence="3 4">
    <name type="scientific">Pseudomicrostroma glucosiphilum</name>
    <dbReference type="NCBI Taxonomy" id="1684307"/>
    <lineage>
        <taxon>Eukaryota</taxon>
        <taxon>Fungi</taxon>
        <taxon>Dikarya</taxon>
        <taxon>Basidiomycota</taxon>
        <taxon>Ustilaginomycotina</taxon>
        <taxon>Exobasidiomycetes</taxon>
        <taxon>Microstromatales</taxon>
        <taxon>Microstromatales incertae sedis</taxon>
        <taxon>Pseudomicrostroma</taxon>
    </lineage>
</organism>
<dbReference type="InterPro" id="IPR018961">
    <property type="entry name" value="DnaJ_homolog_subfam-C_membr-28"/>
</dbReference>
<feature type="compositionally biased region" description="Pro residues" evidence="1">
    <location>
        <begin position="81"/>
        <end position="101"/>
    </location>
</feature>